<dbReference type="SUPFAM" id="SSF81653">
    <property type="entry name" value="Calcium ATPase, transduction domain A"/>
    <property type="match status" value="2"/>
</dbReference>
<dbReference type="InterPro" id="IPR006068">
    <property type="entry name" value="ATPase_P-typ_cation-transptr_C"/>
</dbReference>
<organism evidence="20 21">
    <name type="scientific">Escallonia rubra</name>
    <dbReference type="NCBI Taxonomy" id="112253"/>
    <lineage>
        <taxon>Eukaryota</taxon>
        <taxon>Viridiplantae</taxon>
        <taxon>Streptophyta</taxon>
        <taxon>Embryophyta</taxon>
        <taxon>Tracheophyta</taxon>
        <taxon>Spermatophyta</taxon>
        <taxon>Magnoliopsida</taxon>
        <taxon>eudicotyledons</taxon>
        <taxon>Gunneridae</taxon>
        <taxon>Pentapetalae</taxon>
        <taxon>asterids</taxon>
        <taxon>campanulids</taxon>
        <taxon>Escalloniales</taxon>
        <taxon>Escalloniaceae</taxon>
        <taxon>Escallonia</taxon>
    </lineage>
</organism>
<keyword evidence="11" id="KW-0112">Calmodulin-binding</keyword>
<comment type="function">
    <text evidence="16">Catalyzes the hydrolysis of ATP coupled with the transport of calcium.</text>
</comment>
<feature type="transmembrane region" description="Helical" evidence="16">
    <location>
        <begin position="1873"/>
        <end position="1892"/>
    </location>
</feature>
<dbReference type="InterPro" id="IPR008250">
    <property type="entry name" value="ATPase_P-typ_transduc_dom_A_sf"/>
</dbReference>
<evidence type="ECO:0000259" key="17">
    <source>
        <dbReference type="Pfam" id="PF00122"/>
    </source>
</evidence>
<evidence type="ECO:0000256" key="4">
    <source>
        <dbReference type="ARBA" id="ARBA00022568"/>
    </source>
</evidence>
<evidence type="ECO:0000256" key="14">
    <source>
        <dbReference type="ARBA" id="ARBA00023136"/>
    </source>
</evidence>
<feature type="transmembrane region" description="Helical" evidence="16">
    <location>
        <begin position="844"/>
        <end position="862"/>
    </location>
</feature>
<comment type="catalytic activity">
    <reaction evidence="15 16">
        <text>Ca(2+)(in) + ATP + H2O = Ca(2+)(out) + ADP + phosphate + H(+)</text>
        <dbReference type="Rhea" id="RHEA:18105"/>
        <dbReference type="ChEBI" id="CHEBI:15377"/>
        <dbReference type="ChEBI" id="CHEBI:15378"/>
        <dbReference type="ChEBI" id="CHEBI:29108"/>
        <dbReference type="ChEBI" id="CHEBI:30616"/>
        <dbReference type="ChEBI" id="CHEBI:43474"/>
        <dbReference type="ChEBI" id="CHEBI:456216"/>
        <dbReference type="EC" id="7.2.2.10"/>
    </reaction>
</comment>
<sequence length="1947" mass="214844">MSTSIEVEPVRFSGIDISSITKLVKRKDQRSLEELGGVAGVATALETNVEDGINGDEDDISSREKAFGSNLYGKKQPAAKTVYEFALDALIDPMILILPSCALLSIGFGIRNDGLREGWKNGAIALAAVLAIIIISAISNFWPDKQFQKLSKASSMIPQVDVVRHGQSQRIPISNVVVGDVVFLMPGDRVPADGLFLRGISIQVENLLNGRAERLKVDSLNNLFLFSGTSVVHGHAQMLVTAVGKNRKSHIIHLDGRLIDQCENLTSFVGKAGRAVAFLVLLVVLVRFFAGNIYNETLHRVPGGGEMKFLDVVTALVGIATTPVMIALASTPKDLLLAVKISLAYSMKRMMDADVLLKRPSLCHVIGQATTICTNITGSLTTDTKEVTKFWLGLSSIEGVPCNLIAPYVLELLHQGTGLNTSLPPSKLSESPLKTEKAIFDWAVQKIGMDIEALKRSCTIIGTEYFNPENKQSGVLIQTADKSFHVHRKGEPDVILRMCSQYYETTGIVKAMNKIERELLEHTIEGMAKDGLRCIALAHKKISIEEFFNSSPPALILLGLVGLRSSLRPGVKKALNDCIGAGVTLKLITGDSMFTASNVATECGILEAGKNQHNIVVEGQEFRNYTSEERLEKVDDIRVMARATPLDKFLFVQCLKDKGNVVAFLGRGIGDVRALQEADIGLCFGSRSAEMAKACSEIIILNNEFPSAVDILRWGRGTYDGIQAYTEFLLTASFVALIIDSVMEISPREPRGVHFIEVVSEGKSSFPVFQLMWLKLIVGTVAALTLVVKQPPGEIMHKPPRDRKETLINNIMLRNILVQSLYQVATLLTIHFKGNTLFKVSNKVQSTMISLTYFLCQVFNMFTARSFEQNFFEEIQRKKVVWTINAITVVFQALMVEVFGRYSDTARLDMGQWGICIAIAAVSWPISWLVKCIPILNMSFFRNVSTGNADTVIASSLGQTPPFTAVDLEPDRFSKMKLASIVELVEKKDQTLAGHVCRACAASLGTRGARLGDSWLACTARLYLHAARAPLDIKSESGERAYYICSHNVVVKVQKSESDTVIASALGHTPLSTTVDIEPDDRFSKIKVESIIELVGKKDQRLIQEHGGIEGIVSALHTHIEKGIRGDERDIANRRQTFGSNMYGDNQPATKTFYHFVLEALKDPMILILIVSTVFSVGFGIRKHGLEVGWYEGVAKLAAIFGAILASAGSNFWPERQCQKLSVDSSKIQQVDVMRSCHWQRVDIPDIVVGDVVFLKPGDQVPADGLYLDTESSIQVETDGRRNIYNEGGNQLSVGGETHIFDALAAIVGIVATPAMIAFTSTPRGLLLAVKIALAYSMKKMIDDDVLLRKPSLCNTIGSVTTICTNATGSLTMDSKEVTKFWLGLSSIESVPSELIDQKVQELLRQGIGFNISQPPSKSLSESPLKTEKAIFDWAKGAIKMNVEELKQSYAMVEIDYFNSEKQQSGVLIRKIDDKTFHLHRKGAPEVILSMCTQYYETTGLVKNIDKNEKVLLEQTVEGMARDGLRCIAFAHKKTSIRELFTSCQPQLILLGLVGLKSSLRPGVQEAVEKFLHAGVNLKMITGDNMFTARAVATECGILDADNHQLGEIIEGREFRSYTSEQRIDRIDNIRVMARANPSDKFLMVQCLKEKGHVVAVMGRGIGDMQAIKEADLGVCFSMKSADIAKACSDIVIRNEEFPSAVNIFKWGRGIYESVQIYTQFLFTASFVALVVDSVMAVTPSEPPGINTMAVVSASKAPYPVFQLMWVKLIMGAMAALTLVVREGPEELMHKPPRDRSEPLITHVMKKNIVAQTMYQIAILLTIHFRGESIFNMSTDVKRTMLYNTYVLCQVFNMFNARSLEKNFFEAIKTTKLFWGIIGTIVVFQALMVEVLRRYADTARLDMGQWGICIATAAVSWLIVWLVKCIVILERSLFTISKWPVLKFKAD</sequence>
<keyword evidence="13 16" id="KW-0406">Ion transport</keyword>
<dbReference type="Pfam" id="PF00689">
    <property type="entry name" value="Cation_ATPase_C"/>
    <property type="match status" value="2"/>
</dbReference>
<keyword evidence="21" id="KW-1185">Reference proteome</keyword>
<evidence type="ECO:0000256" key="2">
    <source>
        <dbReference type="ARBA" id="ARBA00006124"/>
    </source>
</evidence>
<dbReference type="EMBL" id="JAVXUO010001613">
    <property type="protein sequence ID" value="KAK2980665.1"/>
    <property type="molecule type" value="Genomic_DNA"/>
</dbReference>
<evidence type="ECO:0000256" key="9">
    <source>
        <dbReference type="ARBA" id="ARBA00022840"/>
    </source>
</evidence>
<evidence type="ECO:0000256" key="13">
    <source>
        <dbReference type="ARBA" id="ARBA00023065"/>
    </source>
</evidence>
<dbReference type="Proteomes" id="UP001187471">
    <property type="component" value="Unassembled WGS sequence"/>
</dbReference>
<evidence type="ECO:0000256" key="16">
    <source>
        <dbReference type="RuleBase" id="RU361146"/>
    </source>
</evidence>
<feature type="domain" description="Cation-transporting P-type ATPase N-terminal" evidence="19">
    <location>
        <begin position="35"/>
        <end position="105"/>
    </location>
</feature>
<evidence type="ECO:0000259" key="19">
    <source>
        <dbReference type="Pfam" id="PF00690"/>
    </source>
</evidence>
<comment type="caution">
    <text evidence="16">Lacks conserved residue(s) required for the propagation of feature annotation.</text>
</comment>
<dbReference type="GO" id="GO:0046872">
    <property type="term" value="F:metal ion binding"/>
    <property type="evidence" value="ECO:0007669"/>
    <property type="project" value="UniProtKB-KW"/>
</dbReference>
<dbReference type="InterPro" id="IPR023214">
    <property type="entry name" value="HAD_sf"/>
</dbReference>
<dbReference type="Gene3D" id="3.40.50.1000">
    <property type="entry name" value="HAD superfamily/HAD-like"/>
    <property type="match status" value="3"/>
</dbReference>
<dbReference type="InterPro" id="IPR036412">
    <property type="entry name" value="HAD-like_sf"/>
</dbReference>
<evidence type="ECO:0000256" key="15">
    <source>
        <dbReference type="ARBA" id="ARBA00048694"/>
    </source>
</evidence>
<keyword evidence="7 16" id="KW-0547">Nucleotide-binding</keyword>
<dbReference type="InterPro" id="IPR059000">
    <property type="entry name" value="ATPase_P-type_domA"/>
</dbReference>
<dbReference type="PANTHER" id="PTHR24093:SF518">
    <property type="entry name" value="CALCIUM-TRANSPORTING ATPASE"/>
    <property type="match status" value="1"/>
</dbReference>
<evidence type="ECO:0000313" key="21">
    <source>
        <dbReference type="Proteomes" id="UP001187471"/>
    </source>
</evidence>
<dbReference type="GO" id="GO:0005886">
    <property type="term" value="C:plasma membrane"/>
    <property type="evidence" value="ECO:0007669"/>
    <property type="project" value="TreeGrafter"/>
</dbReference>
<evidence type="ECO:0000313" key="20">
    <source>
        <dbReference type="EMBL" id="KAK2980665.1"/>
    </source>
</evidence>
<feature type="transmembrane region" description="Helical" evidence="16">
    <location>
        <begin position="85"/>
        <end position="110"/>
    </location>
</feature>
<keyword evidence="3 16" id="KW-0813">Transport</keyword>
<feature type="domain" description="Cation-transporting P-type ATPase C-terminal" evidence="18">
    <location>
        <begin position="1761"/>
        <end position="1925"/>
    </location>
</feature>
<dbReference type="InterPro" id="IPR004014">
    <property type="entry name" value="ATPase_P-typ_cation-transptr_N"/>
</dbReference>
<keyword evidence="14 16" id="KW-0472">Membrane</keyword>
<feature type="transmembrane region" description="Helical" evidence="16">
    <location>
        <begin position="912"/>
        <end position="930"/>
    </location>
</feature>
<dbReference type="InterPro" id="IPR001757">
    <property type="entry name" value="P_typ_ATPase"/>
</dbReference>
<evidence type="ECO:0000256" key="3">
    <source>
        <dbReference type="ARBA" id="ARBA00022448"/>
    </source>
</evidence>
<dbReference type="GO" id="GO:0005524">
    <property type="term" value="F:ATP binding"/>
    <property type="evidence" value="ECO:0007669"/>
    <property type="project" value="UniProtKB-KW"/>
</dbReference>
<evidence type="ECO:0000256" key="6">
    <source>
        <dbReference type="ARBA" id="ARBA00022723"/>
    </source>
</evidence>
<dbReference type="Pfam" id="PF13246">
    <property type="entry name" value="Cation_ATPase"/>
    <property type="match status" value="2"/>
</dbReference>
<feature type="transmembrane region" description="Helical" evidence="16">
    <location>
        <begin position="1193"/>
        <end position="1213"/>
    </location>
</feature>
<feature type="transmembrane region" description="Helical" evidence="16">
    <location>
        <begin position="811"/>
        <end position="832"/>
    </location>
</feature>
<evidence type="ECO:0000256" key="12">
    <source>
        <dbReference type="ARBA" id="ARBA00022989"/>
    </source>
</evidence>
<dbReference type="GO" id="GO:0005516">
    <property type="term" value="F:calmodulin binding"/>
    <property type="evidence" value="ECO:0007669"/>
    <property type="project" value="UniProtKB-KW"/>
</dbReference>
<evidence type="ECO:0000256" key="5">
    <source>
        <dbReference type="ARBA" id="ARBA00022692"/>
    </source>
</evidence>
<accession>A0AA88RYC7</accession>
<reference evidence="20" key="1">
    <citation type="submission" date="2022-12" db="EMBL/GenBank/DDBJ databases">
        <title>Draft genome assemblies for two species of Escallonia (Escalloniales).</title>
        <authorList>
            <person name="Chanderbali A."/>
            <person name="Dervinis C."/>
            <person name="Anghel I."/>
            <person name="Soltis D."/>
            <person name="Soltis P."/>
            <person name="Zapata F."/>
        </authorList>
    </citation>
    <scope>NUCLEOTIDE SEQUENCE</scope>
    <source>
        <strain evidence="20">UCBG92.1500</strain>
        <tissue evidence="20">Leaf</tissue>
    </source>
</reference>
<dbReference type="Gene3D" id="1.20.1110.10">
    <property type="entry name" value="Calcium-transporting ATPase, transmembrane domain"/>
    <property type="match status" value="5"/>
</dbReference>
<evidence type="ECO:0000256" key="11">
    <source>
        <dbReference type="ARBA" id="ARBA00022860"/>
    </source>
</evidence>
<dbReference type="NCBIfam" id="TIGR01517">
    <property type="entry name" value="ATPase-IIB_Ca"/>
    <property type="match status" value="1"/>
</dbReference>
<feature type="domain" description="Cation-transporting P-type ATPase N-terminal" evidence="19">
    <location>
        <begin position="1105"/>
        <end position="1176"/>
    </location>
</feature>
<evidence type="ECO:0000256" key="8">
    <source>
        <dbReference type="ARBA" id="ARBA00022837"/>
    </source>
</evidence>
<keyword evidence="12 16" id="KW-1133">Transmembrane helix</keyword>
<feature type="domain" description="P-type ATPase A" evidence="17">
    <location>
        <begin position="158"/>
        <end position="248"/>
    </location>
</feature>
<dbReference type="InterPro" id="IPR023298">
    <property type="entry name" value="ATPase_P-typ_TM_dom_sf"/>
</dbReference>
<evidence type="ECO:0000256" key="7">
    <source>
        <dbReference type="ARBA" id="ARBA00022741"/>
    </source>
</evidence>
<keyword evidence="6" id="KW-0479">Metal-binding</keyword>
<keyword evidence="4 16" id="KW-0109">Calcium transport</keyword>
<comment type="similarity">
    <text evidence="2 16">Belongs to the cation transport ATPase (P-type) (TC 3.A.3) family. Type IIB subfamily.</text>
</comment>
<dbReference type="NCBIfam" id="TIGR01494">
    <property type="entry name" value="ATPase_P-type"/>
    <property type="match status" value="1"/>
</dbReference>
<proteinExistence type="inferred from homology"/>
<feature type="transmembrane region" description="Helical" evidence="16">
    <location>
        <begin position="1759"/>
        <end position="1781"/>
    </location>
</feature>
<dbReference type="Gene3D" id="3.40.1110.10">
    <property type="entry name" value="Calcium-transporting ATPase, cytoplasmic domain N"/>
    <property type="match status" value="3"/>
</dbReference>
<evidence type="ECO:0000256" key="1">
    <source>
        <dbReference type="ARBA" id="ARBA00004141"/>
    </source>
</evidence>
<dbReference type="Pfam" id="PF00690">
    <property type="entry name" value="Cation_ATPase_N"/>
    <property type="match status" value="2"/>
</dbReference>
<feature type="transmembrane region" description="Helical" evidence="16">
    <location>
        <begin position="1904"/>
        <end position="1929"/>
    </location>
</feature>
<feature type="transmembrane region" description="Helical" evidence="16">
    <location>
        <begin position="275"/>
        <end position="294"/>
    </location>
</feature>
<dbReference type="InterPro" id="IPR006408">
    <property type="entry name" value="P-type_ATPase_IIB"/>
</dbReference>
<evidence type="ECO:0000256" key="10">
    <source>
        <dbReference type="ARBA" id="ARBA00022842"/>
    </source>
</evidence>
<dbReference type="PRINTS" id="PR00121">
    <property type="entry name" value="NAKATPASE"/>
</dbReference>
<dbReference type="EC" id="7.2.2.10" evidence="16"/>
<feature type="transmembrane region" description="Helical" evidence="16">
    <location>
        <begin position="309"/>
        <end position="330"/>
    </location>
</feature>
<feature type="transmembrane region" description="Helical" evidence="16">
    <location>
        <begin position="722"/>
        <end position="739"/>
    </location>
</feature>
<dbReference type="Gene3D" id="2.70.150.10">
    <property type="entry name" value="Calcium-transporting ATPase, cytoplasmic transduction domain A"/>
    <property type="match status" value="2"/>
</dbReference>
<dbReference type="SUPFAM" id="SSF81665">
    <property type="entry name" value="Calcium ATPase, transmembrane domain M"/>
    <property type="match status" value="2"/>
</dbReference>
<dbReference type="SUPFAM" id="SSF81660">
    <property type="entry name" value="Metal cation-transporting ATPase, ATP-binding domain N"/>
    <property type="match status" value="2"/>
</dbReference>
<dbReference type="SUPFAM" id="SSF56784">
    <property type="entry name" value="HAD-like"/>
    <property type="match status" value="2"/>
</dbReference>
<dbReference type="Pfam" id="PF00122">
    <property type="entry name" value="E1-E2_ATPase"/>
    <property type="match status" value="2"/>
</dbReference>
<keyword evidence="8 16" id="KW-0106">Calcium</keyword>
<comment type="subcellular location">
    <subcellularLocation>
        <location evidence="1 16">Membrane</location>
        <topology evidence="1 16">Multi-pass membrane protein</topology>
    </subcellularLocation>
</comment>
<keyword evidence="9 16" id="KW-0067">ATP-binding</keyword>
<dbReference type="InterPro" id="IPR023299">
    <property type="entry name" value="ATPase_P-typ_cyto_dom_N"/>
</dbReference>
<feature type="domain" description="Cation-transporting P-type ATPase C-terminal" evidence="18">
    <location>
        <begin position="768"/>
        <end position="932"/>
    </location>
</feature>
<dbReference type="GO" id="GO:0016887">
    <property type="term" value="F:ATP hydrolysis activity"/>
    <property type="evidence" value="ECO:0007669"/>
    <property type="project" value="InterPro"/>
</dbReference>
<feature type="transmembrane region" description="Helical" evidence="16">
    <location>
        <begin position="882"/>
        <end position="900"/>
    </location>
</feature>
<gene>
    <name evidence="20" type="ORF">RJ640_011473</name>
</gene>
<keyword evidence="5 16" id="KW-0812">Transmembrane</keyword>
<keyword evidence="10" id="KW-0460">Magnesium</keyword>
<feature type="transmembrane region" description="Helical" evidence="16">
    <location>
        <begin position="122"/>
        <end position="142"/>
    </location>
</feature>
<feature type="transmembrane region" description="Helical" evidence="16">
    <location>
        <begin position="1164"/>
        <end position="1181"/>
    </location>
</feature>
<dbReference type="GO" id="GO:0005388">
    <property type="term" value="F:P-type calcium transporter activity"/>
    <property type="evidence" value="ECO:0007669"/>
    <property type="project" value="UniProtKB-EC"/>
</dbReference>
<dbReference type="PANTHER" id="PTHR24093">
    <property type="entry name" value="CATION TRANSPORTING ATPASE"/>
    <property type="match status" value="1"/>
</dbReference>
<name>A0AA88RYC7_9ASTE</name>
<comment type="caution">
    <text evidence="20">The sequence shown here is derived from an EMBL/GenBank/DDBJ whole genome shotgun (WGS) entry which is preliminary data.</text>
</comment>
<feature type="domain" description="P-type ATPase A" evidence="17">
    <location>
        <begin position="1229"/>
        <end position="1274"/>
    </location>
</feature>
<feature type="transmembrane region" description="Helical" evidence="16">
    <location>
        <begin position="768"/>
        <end position="788"/>
    </location>
</feature>
<dbReference type="PRINTS" id="PR00119">
    <property type="entry name" value="CATATPASE"/>
</dbReference>
<evidence type="ECO:0000259" key="18">
    <source>
        <dbReference type="Pfam" id="PF00689"/>
    </source>
</evidence>
<protein>
    <recommendedName>
        <fullName evidence="16">Calcium-transporting ATPase</fullName>
        <ecNumber evidence="16">7.2.2.10</ecNumber>
    </recommendedName>
</protein>
<feature type="transmembrane region" description="Helical" evidence="16">
    <location>
        <begin position="1717"/>
        <end position="1739"/>
    </location>
</feature>